<comment type="similarity">
    <text evidence="2">Belongs to the SURF4 family.</text>
</comment>
<keyword evidence="3 7" id="KW-0812">Transmembrane</keyword>
<feature type="region of interest" description="Disordered" evidence="6">
    <location>
        <begin position="1"/>
        <end position="35"/>
    </location>
</feature>
<comment type="caution">
    <text evidence="8">The sequence shown here is derived from an EMBL/GenBank/DDBJ whole genome shotgun (WGS) entry which is preliminary data.</text>
</comment>
<evidence type="ECO:0000313" key="8">
    <source>
        <dbReference type="EMBL" id="KAG0691198.1"/>
    </source>
</evidence>
<keyword evidence="9" id="KW-1185">Reference proteome</keyword>
<feature type="transmembrane region" description="Helical" evidence="7">
    <location>
        <begin position="320"/>
        <end position="339"/>
    </location>
</feature>
<feature type="transmembrane region" description="Helical" evidence="7">
    <location>
        <begin position="232"/>
        <end position="250"/>
    </location>
</feature>
<dbReference type="OrthoDB" id="7859621at2759"/>
<feature type="transmembrane region" description="Helical" evidence="7">
    <location>
        <begin position="137"/>
        <end position="159"/>
    </location>
</feature>
<gene>
    <name evidence="8" type="ORF">C6P40_004010</name>
</gene>
<dbReference type="Proteomes" id="UP000697127">
    <property type="component" value="Unassembled WGS sequence"/>
</dbReference>
<evidence type="ECO:0000256" key="4">
    <source>
        <dbReference type="ARBA" id="ARBA00022989"/>
    </source>
</evidence>
<evidence type="ECO:0000256" key="2">
    <source>
        <dbReference type="ARBA" id="ARBA00006945"/>
    </source>
</evidence>
<reference evidence="8" key="1">
    <citation type="submission" date="2020-11" db="EMBL/GenBank/DDBJ databases">
        <title>Kefir isolates.</title>
        <authorList>
            <person name="Marcisauskas S."/>
            <person name="Kim Y."/>
            <person name="Blasche S."/>
        </authorList>
    </citation>
    <scope>NUCLEOTIDE SEQUENCE</scope>
    <source>
        <strain evidence="8">Olga-1</strain>
    </source>
</reference>
<accession>A0A9P6WRG2</accession>
<sequence>MSFRGNQNPNLRNPYQPSQQNSGNYPVMQSSNSIPTPSNNIPIQNHFIPHSVKKSTSALDFINNLIPSDHPYVKKFEKLTDKLDDLLDKYLSFAKPYVPAIGRFLIVATFLEDSLRIMSQWKDQVYYLATFRHLYEWFVKFFLLLNIIGMISGSILTILRKQPIISTGILTSIVLIQGFVYGLFFDPSFFLRNISVIGGLLLSLSDSLIIDKRALSMPGLPMLESNDNNKKYFLLAGRIMLIVLFLTFTLSISWSFMNLLIILIGLFSCVSIAIGYKTKFAASILTFLLSIHNFCTNHYWTYNYKDSRRDYLRYEFFQTLSIVGGLLLIVNTGAGELSIDEKKKKF</sequence>
<dbReference type="Pfam" id="PF02077">
    <property type="entry name" value="SURF4"/>
    <property type="match status" value="1"/>
</dbReference>
<organism evidence="8 9">
    <name type="scientific">Pichia californica</name>
    <dbReference type="NCBI Taxonomy" id="460514"/>
    <lineage>
        <taxon>Eukaryota</taxon>
        <taxon>Fungi</taxon>
        <taxon>Dikarya</taxon>
        <taxon>Ascomycota</taxon>
        <taxon>Saccharomycotina</taxon>
        <taxon>Pichiomycetes</taxon>
        <taxon>Pichiales</taxon>
        <taxon>Pichiaceae</taxon>
        <taxon>Pichia</taxon>
    </lineage>
</organism>
<evidence type="ECO:0000313" key="9">
    <source>
        <dbReference type="Proteomes" id="UP000697127"/>
    </source>
</evidence>
<name>A0A9P6WRG2_9ASCO</name>
<keyword evidence="5 7" id="KW-0472">Membrane</keyword>
<evidence type="ECO:0000256" key="5">
    <source>
        <dbReference type="ARBA" id="ARBA00023136"/>
    </source>
</evidence>
<protein>
    <recommendedName>
        <fullName evidence="10">ER-derived vesicles protein ERV29</fullName>
    </recommendedName>
</protein>
<feature type="compositionally biased region" description="Polar residues" evidence="6">
    <location>
        <begin position="1"/>
        <end position="29"/>
    </location>
</feature>
<evidence type="ECO:0008006" key="10">
    <source>
        <dbReference type="Google" id="ProtNLM"/>
    </source>
</evidence>
<feature type="transmembrane region" description="Helical" evidence="7">
    <location>
        <begin position="256"/>
        <end position="274"/>
    </location>
</feature>
<comment type="subcellular location">
    <subcellularLocation>
        <location evidence="1">Membrane</location>
        <topology evidence="1">Multi-pass membrane protein</topology>
    </subcellularLocation>
</comment>
<dbReference type="InterPro" id="IPR002995">
    <property type="entry name" value="Surf4"/>
</dbReference>
<keyword evidence="4 7" id="KW-1133">Transmembrane helix</keyword>
<dbReference type="AlphaFoldDB" id="A0A9P6WRG2"/>
<evidence type="ECO:0000256" key="7">
    <source>
        <dbReference type="SAM" id="Phobius"/>
    </source>
</evidence>
<evidence type="ECO:0000256" key="1">
    <source>
        <dbReference type="ARBA" id="ARBA00004141"/>
    </source>
</evidence>
<evidence type="ECO:0000256" key="6">
    <source>
        <dbReference type="SAM" id="MobiDB-lite"/>
    </source>
</evidence>
<feature type="transmembrane region" description="Helical" evidence="7">
    <location>
        <begin position="164"/>
        <end position="184"/>
    </location>
</feature>
<dbReference type="PROSITE" id="PS01339">
    <property type="entry name" value="SURF4"/>
    <property type="match status" value="1"/>
</dbReference>
<dbReference type="EMBL" id="PUHW01000005">
    <property type="protein sequence ID" value="KAG0691198.1"/>
    <property type="molecule type" value="Genomic_DNA"/>
</dbReference>
<evidence type="ECO:0000256" key="3">
    <source>
        <dbReference type="ARBA" id="ARBA00022692"/>
    </source>
</evidence>
<feature type="transmembrane region" description="Helical" evidence="7">
    <location>
        <begin position="281"/>
        <end position="300"/>
    </location>
</feature>
<proteinExistence type="inferred from homology"/>
<dbReference type="GO" id="GO:0016020">
    <property type="term" value="C:membrane"/>
    <property type="evidence" value="ECO:0007669"/>
    <property type="project" value="UniProtKB-SubCell"/>
</dbReference>